<evidence type="ECO:0000313" key="2">
    <source>
        <dbReference type="Proteomes" id="UP000244722"/>
    </source>
</evidence>
<dbReference type="AlphaFoldDB" id="A0A2T7A2C3"/>
<dbReference type="EMBL" id="NESQ01000037">
    <property type="protein sequence ID" value="PUU81886.1"/>
    <property type="molecule type" value="Genomic_DNA"/>
</dbReference>
<dbReference type="Proteomes" id="UP000244722">
    <property type="component" value="Unassembled WGS sequence"/>
</dbReference>
<proteinExistence type="predicted"/>
<sequence length="159" mass="17625">MIPTPRALIPTFPPPFHQIHSRISTPSHTATHPQQNRLLTIIQLFLNSLHVTMSSNAAHHPSSTKPEQNPWTCCNCSQHYPLTLPSPEPSPHSSPCPSPSTLSAWSSESTNPDTCRRCKHNMCVDCEHFVVCPECGFEIPIEQSYGECPCCDHRCGEGV</sequence>
<name>A0A2T7A2C3_TUBBO</name>
<keyword evidence="2" id="KW-1185">Reference proteome</keyword>
<protein>
    <submittedName>
        <fullName evidence="1">Uncharacterized protein</fullName>
    </submittedName>
</protein>
<gene>
    <name evidence="1" type="ORF">B9Z19DRAFT_1076169</name>
</gene>
<evidence type="ECO:0000313" key="1">
    <source>
        <dbReference type="EMBL" id="PUU81886.1"/>
    </source>
</evidence>
<accession>A0A2T7A2C3</accession>
<reference evidence="1 2" key="1">
    <citation type="submission" date="2017-04" db="EMBL/GenBank/DDBJ databases">
        <title>Draft genome sequence of Tuber borchii Vittad., a whitish edible truffle.</title>
        <authorList>
            <consortium name="DOE Joint Genome Institute"/>
            <person name="Murat C."/>
            <person name="Kuo A."/>
            <person name="Barry K.W."/>
            <person name="Clum A."/>
            <person name="Dockter R.B."/>
            <person name="Fauchery L."/>
            <person name="Iotti M."/>
            <person name="Kohler A."/>
            <person name="Labutti K."/>
            <person name="Lindquist E.A."/>
            <person name="Lipzen A."/>
            <person name="Ohm R.A."/>
            <person name="Wang M."/>
            <person name="Grigoriev I.V."/>
            <person name="Zambonelli A."/>
            <person name="Martin F.M."/>
        </authorList>
    </citation>
    <scope>NUCLEOTIDE SEQUENCE [LARGE SCALE GENOMIC DNA]</scope>
    <source>
        <strain evidence="1 2">Tbo3840</strain>
    </source>
</reference>
<organism evidence="1 2">
    <name type="scientific">Tuber borchii</name>
    <name type="common">White truffle</name>
    <dbReference type="NCBI Taxonomy" id="42251"/>
    <lineage>
        <taxon>Eukaryota</taxon>
        <taxon>Fungi</taxon>
        <taxon>Dikarya</taxon>
        <taxon>Ascomycota</taxon>
        <taxon>Pezizomycotina</taxon>
        <taxon>Pezizomycetes</taxon>
        <taxon>Pezizales</taxon>
        <taxon>Tuberaceae</taxon>
        <taxon>Tuber</taxon>
    </lineage>
</organism>
<comment type="caution">
    <text evidence="1">The sequence shown here is derived from an EMBL/GenBank/DDBJ whole genome shotgun (WGS) entry which is preliminary data.</text>
</comment>